<evidence type="ECO:0008006" key="5">
    <source>
        <dbReference type="Google" id="ProtNLM"/>
    </source>
</evidence>
<feature type="domain" description="GmrSD restriction endonucleases N-terminal" evidence="1">
    <location>
        <begin position="3"/>
        <end position="211"/>
    </location>
</feature>
<gene>
    <name evidence="3" type="ORF">DDZ15_08065</name>
</gene>
<keyword evidence="4" id="KW-1185">Reference proteome</keyword>
<dbReference type="Pfam" id="PF03235">
    <property type="entry name" value="GmrSD_N"/>
    <property type="match status" value="1"/>
</dbReference>
<proteinExistence type="predicted"/>
<evidence type="ECO:0000259" key="2">
    <source>
        <dbReference type="Pfam" id="PF07510"/>
    </source>
</evidence>
<sequence>MKISTILDQIDMGSMALPEFQRGYVWNRNQVRDLMNSLYKRYPVGSLLVWETKRDKTAARGQSNVTDNVKMLLDGQQRMTSLYGIIRGKAPKFFDGDPKVFTYLYFNVEEEVFEFYGPMKMDGNPSWVDVTDLMKNGIEPFISKFSEDPEKSSSLGLYIKRLNQIHQVQEINLHVEEITGEDKDTDTVVEIFNKVNSGGTKLSKGDLALAKVCGSWPEARNELKARLERWKKAGFDFKMDWYLRCINAVVTGEAKFQNLDDITTKEFKDGLETAEKAVDKLLNTISSRLGLDHDRVLGSVYSFPLMCRYIYNNGMSLGDHRQRDQLLYWYINTMLWGRYAASTESTLDKDLDLIEDTDQPIENLVQELRQNRGDLKLYGSDFKGWSRGARFYPMLYMLTRVWHAKDWGSGDELSHHLLGNLCGLQLHHIFPKAYLYDSDYERREVNALANMTFLTQETNLEISDKPPIQYFPEIEAKHPGVLASHWIPMDENLWKKENFKDFLVARQELLAEAANKFLNELKEGHVEENEFTHDVFSEKREPLYIRVDSIADQEEEQLLSDLQSWMSGQGLPEGEWGYEILDENEEPQAIIDLAWPDGVQKYLSHPVALLIDEDEETKKIVNKAGFRYFTSAEEFRKYILEEILVLNTI</sequence>
<evidence type="ECO:0000259" key="1">
    <source>
        <dbReference type="Pfam" id="PF03235"/>
    </source>
</evidence>
<dbReference type="AlphaFoldDB" id="A0A316TQ01"/>
<protein>
    <recommendedName>
        <fullName evidence="5">DUF262 domain-containing protein</fullName>
    </recommendedName>
</protein>
<dbReference type="PANTHER" id="PTHR37292:SF2">
    <property type="entry name" value="DUF262 DOMAIN-CONTAINING PROTEIN"/>
    <property type="match status" value="1"/>
</dbReference>
<dbReference type="RefSeq" id="WP_109646584.1">
    <property type="nucleotide sequence ID" value="NZ_QGGB01000006.1"/>
</dbReference>
<feature type="domain" description="GmrSD restriction endonucleases C-terminal" evidence="2">
    <location>
        <begin position="394"/>
        <end position="512"/>
    </location>
</feature>
<evidence type="ECO:0000313" key="3">
    <source>
        <dbReference type="EMBL" id="PWN06470.1"/>
    </source>
</evidence>
<dbReference type="OrthoDB" id="9798761at2"/>
<dbReference type="EMBL" id="QGGB01000006">
    <property type="protein sequence ID" value="PWN06470.1"/>
    <property type="molecule type" value="Genomic_DNA"/>
</dbReference>
<name>A0A316TQ01_9BACT</name>
<dbReference type="Pfam" id="PF07510">
    <property type="entry name" value="GmrSD_C"/>
    <property type="match status" value="1"/>
</dbReference>
<comment type="caution">
    <text evidence="3">The sequence shown here is derived from an EMBL/GenBank/DDBJ whole genome shotgun (WGS) entry which is preliminary data.</text>
</comment>
<dbReference type="PANTHER" id="PTHR37292">
    <property type="entry name" value="VNG6097C"/>
    <property type="match status" value="1"/>
</dbReference>
<dbReference type="Proteomes" id="UP000245533">
    <property type="component" value="Unassembled WGS sequence"/>
</dbReference>
<dbReference type="InterPro" id="IPR004919">
    <property type="entry name" value="GmrSD_N"/>
</dbReference>
<reference evidence="3 4" key="1">
    <citation type="submission" date="2018-05" db="EMBL/GenBank/DDBJ databases">
        <title>Rhodohalobacter halophilus gen. nov., sp. nov., a moderately halophilic member of the family Balneolaceae.</title>
        <authorList>
            <person name="Liu Z.-W."/>
        </authorList>
    </citation>
    <scope>NUCLEOTIDE SEQUENCE [LARGE SCALE GENOMIC DNA]</scope>
    <source>
        <strain evidence="3 4">8A47</strain>
    </source>
</reference>
<organism evidence="3 4">
    <name type="scientific">Rhodohalobacter mucosus</name>
    <dbReference type="NCBI Taxonomy" id="2079485"/>
    <lineage>
        <taxon>Bacteria</taxon>
        <taxon>Pseudomonadati</taxon>
        <taxon>Balneolota</taxon>
        <taxon>Balneolia</taxon>
        <taxon>Balneolales</taxon>
        <taxon>Balneolaceae</taxon>
        <taxon>Rhodohalobacter</taxon>
    </lineage>
</organism>
<evidence type="ECO:0000313" key="4">
    <source>
        <dbReference type="Proteomes" id="UP000245533"/>
    </source>
</evidence>
<dbReference type="InterPro" id="IPR011089">
    <property type="entry name" value="GmrSD_C"/>
</dbReference>
<accession>A0A316TQ01</accession>